<name>A0A0K6IMY7_9GAMM</name>
<dbReference type="EMBL" id="CYHG01000007">
    <property type="protein sequence ID" value="CUB04652.1"/>
    <property type="molecule type" value="Genomic_DNA"/>
</dbReference>
<evidence type="ECO:0000313" key="1">
    <source>
        <dbReference type="EMBL" id="CUB04652.1"/>
    </source>
</evidence>
<gene>
    <name evidence="1" type="ORF">Ga0061065_107225</name>
</gene>
<dbReference type="STRING" id="1137284.GCA_001418205_02522"/>
<proteinExistence type="predicted"/>
<dbReference type="OrthoDB" id="9805386at2"/>
<sequence>MLVYILLLLALMAVFLGPQLWVKRVLRQYQSPRPDLPGTGGELAQHLLKRYVSVR</sequence>
<organism evidence="1 2">
    <name type="scientific">Marinomonas fungiae</name>
    <dbReference type="NCBI Taxonomy" id="1137284"/>
    <lineage>
        <taxon>Bacteria</taxon>
        <taxon>Pseudomonadati</taxon>
        <taxon>Pseudomonadota</taxon>
        <taxon>Gammaproteobacteria</taxon>
        <taxon>Oceanospirillales</taxon>
        <taxon>Oceanospirillaceae</taxon>
        <taxon>Marinomonas</taxon>
    </lineage>
</organism>
<evidence type="ECO:0000313" key="2">
    <source>
        <dbReference type="Proteomes" id="UP000182769"/>
    </source>
</evidence>
<dbReference type="AlphaFoldDB" id="A0A0K6IMY7"/>
<dbReference type="Proteomes" id="UP000182769">
    <property type="component" value="Unassembled WGS sequence"/>
</dbReference>
<keyword evidence="2" id="KW-1185">Reference proteome</keyword>
<reference evidence="2" key="1">
    <citation type="submission" date="2015-08" db="EMBL/GenBank/DDBJ databases">
        <authorList>
            <person name="Varghese N."/>
        </authorList>
    </citation>
    <scope>NUCLEOTIDE SEQUENCE [LARGE SCALE GENOMIC DNA]</scope>
    <source>
        <strain evidence="2">JCM 18476</strain>
    </source>
</reference>
<protein>
    <submittedName>
        <fullName evidence="1">Putative neutral zinc metallopeptidase</fullName>
    </submittedName>
</protein>
<accession>A0A0K6IMY7</accession>